<reference evidence="1 2" key="1">
    <citation type="submission" date="2019-01" db="EMBL/GenBank/DDBJ databases">
        <title>Novel species of Nocardioides.</title>
        <authorList>
            <person name="Liu Q."/>
            <person name="Xin Y.-H."/>
        </authorList>
    </citation>
    <scope>NUCLEOTIDE SEQUENCE [LARGE SCALE GENOMIC DNA]</scope>
    <source>
        <strain evidence="1 2">HLT3-15</strain>
    </source>
</reference>
<gene>
    <name evidence="1" type="ORF">EUA06_16610</name>
</gene>
<dbReference type="RefSeq" id="WP_129477850.1">
    <property type="nucleotide sequence ID" value="NZ_SDWS01000008.1"/>
</dbReference>
<proteinExistence type="predicted"/>
<dbReference type="Proteomes" id="UP000291838">
    <property type="component" value="Unassembled WGS sequence"/>
</dbReference>
<dbReference type="AlphaFoldDB" id="A0A4Q2RK70"/>
<accession>A0A4Q2RK70</accession>
<comment type="caution">
    <text evidence="1">The sequence shown here is derived from an EMBL/GenBank/DDBJ whole genome shotgun (WGS) entry which is preliminary data.</text>
</comment>
<organism evidence="1 2">
    <name type="scientific">Nocardioides glacieisoli</name>
    <dbReference type="NCBI Taxonomy" id="1168730"/>
    <lineage>
        <taxon>Bacteria</taxon>
        <taxon>Bacillati</taxon>
        <taxon>Actinomycetota</taxon>
        <taxon>Actinomycetes</taxon>
        <taxon>Propionibacteriales</taxon>
        <taxon>Nocardioidaceae</taxon>
        <taxon>Nocardioides</taxon>
    </lineage>
</organism>
<evidence type="ECO:0000313" key="1">
    <source>
        <dbReference type="EMBL" id="RYB89111.1"/>
    </source>
</evidence>
<sequence length="94" mass="10127">MTIPIMPFSQALKPLTGAREIGRLLLIAESMATNHFEAGRIAEGEALALEMEEFHTSMQDLSEAEVRSALEGAVAWARFKVDLARGAALEAAQA</sequence>
<protein>
    <submittedName>
        <fullName evidence="1">Uncharacterized protein</fullName>
    </submittedName>
</protein>
<keyword evidence="2" id="KW-1185">Reference proteome</keyword>
<evidence type="ECO:0000313" key="2">
    <source>
        <dbReference type="Proteomes" id="UP000291838"/>
    </source>
</evidence>
<dbReference type="EMBL" id="SDWS01000008">
    <property type="protein sequence ID" value="RYB89111.1"/>
    <property type="molecule type" value="Genomic_DNA"/>
</dbReference>
<name>A0A4Q2RK70_9ACTN</name>